<dbReference type="EMBL" id="JAHCVJ010000001">
    <property type="protein sequence ID" value="MBT0663123.1"/>
    <property type="molecule type" value="Genomic_DNA"/>
</dbReference>
<organism evidence="1 2">
    <name type="scientific">Geoanaerobacter pelophilus</name>
    <dbReference type="NCBI Taxonomy" id="60036"/>
    <lineage>
        <taxon>Bacteria</taxon>
        <taxon>Pseudomonadati</taxon>
        <taxon>Thermodesulfobacteriota</taxon>
        <taxon>Desulfuromonadia</taxon>
        <taxon>Geobacterales</taxon>
        <taxon>Geobacteraceae</taxon>
        <taxon>Geoanaerobacter</taxon>
    </lineage>
</organism>
<reference evidence="1 2" key="1">
    <citation type="submission" date="2021-05" db="EMBL/GenBank/DDBJ databases">
        <title>The draft genome of Geobacter pelophilus DSM 12255.</title>
        <authorList>
            <person name="Xu Z."/>
            <person name="Masuda Y."/>
            <person name="Itoh H."/>
            <person name="Senoo K."/>
        </authorList>
    </citation>
    <scope>NUCLEOTIDE SEQUENCE [LARGE SCALE GENOMIC DNA]</scope>
    <source>
        <strain evidence="1 2">DSM 12255</strain>
    </source>
</reference>
<keyword evidence="2" id="KW-1185">Reference proteome</keyword>
<gene>
    <name evidence="1" type="ORF">KI809_02315</name>
</gene>
<sequence length="151" mass="16542">MPTKITINPGYAGGVYVLDHGEFYTCLGFDVVLKKAAALATELNSPEYSPVPTERGTMAAYRKYADLVDKARQKNIATGWRSRVDLTADLIGLEGKRVEVIDCYGDRRRFIVGRSTGWIPCHLEIKSRSSSGGEALWGTPFRSVRVVGGTA</sequence>
<comment type="caution">
    <text evidence="1">The sequence shown here is derived from an EMBL/GenBank/DDBJ whole genome shotgun (WGS) entry which is preliminary data.</text>
</comment>
<proteinExistence type="predicted"/>
<dbReference type="RefSeq" id="WP_214169893.1">
    <property type="nucleotide sequence ID" value="NZ_JAHCVJ010000001.1"/>
</dbReference>
<evidence type="ECO:0000313" key="1">
    <source>
        <dbReference type="EMBL" id="MBT0663123.1"/>
    </source>
</evidence>
<name>A0AAW4KWY4_9BACT</name>
<accession>A0AAW4KWY4</accession>
<protein>
    <submittedName>
        <fullName evidence="1">Uncharacterized protein</fullName>
    </submittedName>
</protein>
<evidence type="ECO:0000313" key="2">
    <source>
        <dbReference type="Proteomes" id="UP000811899"/>
    </source>
</evidence>
<dbReference type="Proteomes" id="UP000811899">
    <property type="component" value="Unassembled WGS sequence"/>
</dbReference>
<dbReference type="AlphaFoldDB" id="A0AAW4KWY4"/>